<feature type="signal peptide" evidence="1">
    <location>
        <begin position="1"/>
        <end position="25"/>
    </location>
</feature>
<protein>
    <recommendedName>
        <fullName evidence="4">DUF1302 domain-containing protein</fullName>
    </recommendedName>
</protein>
<keyword evidence="1" id="KW-0732">Signal</keyword>
<dbReference type="RefSeq" id="WP_171089657.1">
    <property type="nucleotide sequence ID" value="NZ_CP053069.1"/>
</dbReference>
<evidence type="ECO:0008006" key="4">
    <source>
        <dbReference type="Google" id="ProtNLM"/>
    </source>
</evidence>
<organism evidence="2 3">
    <name type="scientific">Usitatibacter rugosus</name>
    <dbReference type="NCBI Taxonomy" id="2732067"/>
    <lineage>
        <taxon>Bacteria</taxon>
        <taxon>Pseudomonadati</taxon>
        <taxon>Pseudomonadota</taxon>
        <taxon>Betaproteobacteria</taxon>
        <taxon>Nitrosomonadales</taxon>
        <taxon>Usitatibacteraceae</taxon>
        <taxon>Usitatibacter</taxon>
    </lineage>
</organism>
<dbReference type="InterPro" id="IPR010727">
    <property type="entry name" value="DUF1302"/>
</dbReference>
<feature type="chain" id="PRO_5026991165" description="DUF1302 domain-containing protein" evidence="1">
    <location>
        <begin position="26"/>
        <end position="643"/>
    </location>
</feature>
<name>A0A6M4GRM4_9PROT</name>
<sequence length="643" mass="68992">MPSRLMRVKPLVLALALATAGPAAAYQFKMENGLTGSIDTTLSYGAAFRANTRSKELIGIANGGTSRSVNEDDGDINWESSKPFSNAVKATVDLELKYGRWGFFGRGYGLYDFELHDSNKLGPTGRERLGKDLVGLDGFVSGTFEPMDKKLVVRVGRQVISWGESTFIPGGINVINPVDISKLRVPGSEIKEALIPTAGIWANMELTNALSVEGFYLTNWDKVKLDPKGSYFSTNDAASDDATRVILSFGRRQDEHFPVGNPVPPGIPGLSAPAAALYGPFNPAASLWAPRAADKNASDDGQYGVAFHYLAKDLNNTEFGLYYMNYHSRTPYFSATKGTPTSVLTGGPLIAPICATPALRALCTTGTANYYTDYPEDIHLTGISFNTAGPAGIALQGEYSYRSNLPVQYATAELILASLGLPNLITGYTQIPGAPTGATAAALVPDGTVLQGYQRLKASQFQMTGTKSFPGFLQADTLVVVGEVGANYFHNLPTDQKFAGPAAYLPATAFGAVVASAFSVQDPAAYLTQFSWGYRLAARMDYGNALFGGTLSPRLAFTHDVNGVSPNFNKNTKSVSVGLGWDYQRKWQVDFQTTSFFGGRIFCGTDTPPPGSAVTPGQPASWCSDANPLRDRDFYSFSVSYSF</sequence>
<evidence type="ECO:0000313" key="2">
    <source>
        <dbReference type="EMBL" id="QJR09715.1"/>
    </source>
</evidence>
<dbReference type="EMBL" id="CP053069">
    <property type="protein sequence ID" value="QJR09715.1"/>
    <property type="molecule type" value="Genomic_DNA"/>
</dbReference>
<keyword evidence="3" id="KW-1185">Reference proteome</keyword>
<reference evidence="2 3" key="1">
    <citation type="submission" date="2020-04" db="EMBL/GenBank/DDBJ databases">
        <title>Usitatibacter rugosus gen. nov., sp. nov. and Usitatibacter palustris sp. nov., novel members of Usitatibacteraceae fam. nov. within the order Nitrosomonadales isolated from soil.</title>
        <authorList>
            <person name="Huber K.J."/>
            <person name="Neumann-Schaal M."/>
            <person name="Geppert A."/>
            <person name="Luckner M."/>
            <person name="Wanner G."/>
            <person name="Overmann J."/>
        </authorList>
    </citation>
    <scope>NUCLEOTIDE SEQUENCE [LARGE SCALE GENOMIC DNA]</scope>
    <source>
        <strain evidence="2 3">0125_3</strain>
    </source>
</reference>
<dbReference type="KEGG" id="uru:DSM104443_00765"/>
<gene>
    <name evidence="2" type="ORF">DSM104443_00765</name>
</gene>
<accession>A0A6M4GRM4</accession>
<dbReference type="Pfam" id="PF06980">
    <property type="entry name" value="DUF1302"/>
    <property type="match status" value="1"/>
</dbReference>
<proteinExistence type="predicted"/>
<evidence type="ECO:0000256" key="1">
    <source>
        <dbReference type="SAM" id="SignalP"/>
    </source>
</evidence>
<dbReference type="AlphaFoldDB" id="A0A6M4GRM4"/>
<evidence type="ECO:0000313" key="3">
    <source>
        <dbReference type="Proteomes" id="UP000501534"/>
    </source>
</evidence>
<dbReference type="Proteomes" id="UP000501534">
    <property type="component" value="Chromosome"/>
</dbReference>